<evidence type="ECO:0000313" key="8">
    <source>
        <dbReference type="Proteomes" id="UP000683360"/>
    </source>
</evidence>
<feature type="signal peptide" evidence="5">
    <location>
        <begin position="1"/>
        <end position="23"/>
    </location>
</feature>
<dbReference type="SUPFAM" id="SSF49842">
    <property type="entry name" value="TNF-like"/>
    <property type="match status" value="1"/>
</dbReference>
<name>A0A8S3UDH7_MYTED</name>
<proteinExistence type="predicted"/>
<keyword evidence="4" id="KW-0175">Coiled coil</keyword>
<accession>A0A8S3UDH7</accession>
<dbReference type="PANTHER" id="PTHR22923:SF116">
    <property type="entry name" value="C1Q DOMAIN-CONTAINING PROTEIN"/>
    <property type="match status" value="1"/>
</dbReference>
<dbReference type="InterPro" id="IPR001073">
    <property type="entry name" value="C1q_dom"/>
</dbReference>
<dbReference type="EMBL" id="CAJPWZ010002563">
    <property type="protein sequence ID" value="CAG2240495.1"/>
    <property type="molecule type" value="Genomic_DNA"/>
</dbReference>
<keyword evidence="8" id="KW-1185">Reference proteome</keyword>
<protein>
    <submittedName>
        <fullName evidence="7">C1QL</fullName>
    </submittedName>
</protein>
<feature type="domain" description="C1q" evidence="6">
    <location>
        <begin position="228"/>
        <end position="363"/>
    </location>
</feature>
<keyword evidence="2" id="KW-0964">Secreted</keyword>
<dbReference type="PANTHER" id="PTHR22923">
    <property type="entry name" value="CEREBELLIN-RELATED"/>
    <property type="match status" value="1"/>
</dbReference>
<keyword evidence="3 5" id="KW-0732">Signal</keyword>
<evidence type="ECO:0000313" key="7">
    <source>
        <dbReference type="EMBL" id="CAG2240495.1"/>
    </source>
</evidence>
<dbReference type="PROSITE" id="PS50871">
    <property type="entry name" value="C1Q"/>
    <property type="match status" value="1"/>
</dbReference>
<reference evidence="7" key="1">
    <citation type="submission" date="2021-03" db="EMBL/GenBank/DDBJ databases">
        <authorList>
            <person name="Bekaert M."/>
        </authorList>
    </citation>
    <scope>NUCLEOTIDE SEQUENCE</scope>
</reference>
<comment type="subcellular location">
    <subcellularLocation>
        <location evidence="1">Secreted</location>
    </subcellularLocation>
</comment>
<feature type="coiled-coil region" evidence="4">
    <location>
        <begin position="28"/>
        <end position="72"/>
    </location>
</feature>
<dbReference type="InterPro" id="IPR050822">
    <property type="entry name" value="Cerebellin_Synaptic_Org"/>
</dbReference>
<evidence type="ECO:0000256" key="4">
    <source>
        <dbReference type="SAM" id="Coils"/>
    </source>
</evidence>
<dbReference type="SMART" id="SM00110">
    <property type="entry name" value="C1Q"/>
    <property type="match status" value="1"/>
</dbReference>
<sequence>MFVALPVLVQGLLILIFICKAETNEDKIAAMLSRLEVVEKKVEQVEKENEALKKENKRINEKLETCECANSQTDIDVKGPGETAQVKYTNQKNLNRTTSLSSPSSVIQHVKTLHLGDHKRNSRKRLFLGTASTTTATTTRMAFLAGLSKPITSLGSHQAIDYDLVLTNEGQAYDSLHGHMVAPVKEYKEKKIESREKENKEIRSISEDGRNYRRITTPTATSASMQVTNPMAISFTASLSKTITLGSGQAIAYDMIMENCGNAYNEHSGHFTAPVSGIYLVSAGIVAEPGKRVAIDFFLNGTFMLVTMYVDARSISSFAYSFKTFPIFLRKGDNIWLQGRADMRAAPYMDFRITFIHISLAFS</sequence>
<evidence type="ECO:0000256" key="3">
    <source>
        <dbReference type="ARBA" id="ARBA00022729"/>
    </source>
</evidence>
<evidence type="ECO:0000256" key="1">
    <source>
        <dbReference type="ARBA" id="ARBA00004613"/>
    </source>
</evidence>
<comment type="caution">
    <text evidence="7">The sequence shown here is derived from an EMBL/GenBank/DDBJ whole genome shotgun (WGS) entry which is preliminary data.</text>
</comment>
<dbReference type="AlphaFoldDB" id="A0A8S3UDH7"/>
<gene>
    <name evidence="7" type="ORF">MEDL_52788</name>
</gene>
<evidence type="ECO:0000259" key="6">
    <source>
        <dbReference type="PROSITE" id="PS50871"/>
    </source>
</evidence>
<dbReference type="Gene3D" id="2.60.120.40">
    <property type="match status" value="2"/>
</dbReference>
<evidence type="ECO:0000256" key="2">
    <source>
        <dbReference type="ARBA" id="ARBA00022525"/>
    </source>
</evidence>
<dbReference type="InterPro" id="IPR008983">
    <property type="entry name" value="Tumour_necrosis_fac-like_dom"/>
</dbReference>
<dbReference type="GO" id="GO:0005576">
    <property type="term" value="C:extracellular region"/>
    <property type="evidence" value="ECO:0007669"/>
    <property type="project" value="UniProtKB-SubCell"/>
</dbReference>
<evidence type="ECO:0000256" key="5">
    <source>
        <dbReference type="SAM" id="SignalP"/>
    </source>
</evidence>
<dbReference type="Pfam" id="PF00386">
    <property type="entry name" value="C1q"/>
    <property type="match status" value="1"/>
</dbReference>
<dbReference type="Proteomes" id="UP000683360">
    <property type="component" value="Unassembled WGS sequence"/>
</dbReference>
<feature type="chain" id="PRO_5035877009" evidence="5">
    <location>
        <begin position="24"/>
        <end position="363"/>
    </location>
</feature>
<organism evidence="7 8">
    <name type="scientific">Mytilus edulis</name>
    <name type="common">Blue mussel</name>
    <dbReference type="NCBI Taxonomy" id="6550"/>
    <lineage>
        <taxon>Eukaryota</taxon>
        <taxon>Metazoa</taxon>
        <taxon>Spiralia</taxon>
        <taxon>Lophotrochozoa</taxon>
        <taxon>Mollusca</taxon>
        <taxon>Bivalvia</taxon>
        <taxon>Autobranchia</taxon>
        <taxon>Pteriomorphia</taxon>
        <taxon>Mytilida</taxon>
        <taxon>Mytiloidea</taxon>
        <taxon>Mytilidae</taxon>
        <taxon>Mytilinae</taxon>
        <taxon>Mytilus</taxon>
    </lineage>
</organism>